<dbReference type="SUPFAM" id="SSF53474">
    <property type="entry name" value="alpha/beta-Hydrolases"/>
    <property type="match status" value="1"/>
</dbReference>
<evidence type="ECO:0000259" key="1">
    <source>
        <dbReference type="Pfam" id="PF12697"/>
    </source>
</evidence>
<dbReference type="InterPro" id="IPR000073">
    <property type="entry name" value="AB_hydrolase_1"/>
</dbReference>
<evidence type="ECO:0000313" key="3">
    <source>
        <dbReference type="Proteomes" id="UP000829364"/>
    </source>
</evidence>
<dbReference type="Proteomes" id="UP000829364">
    <property type="component" value="Chromosome 9"/>
</dbReference>
<feature type="domain" description="AB hydrolase-1" evidence="1">
    <location>
        <begin position="368"/>
        <end position="706"/>
    </location>
</feature>
<dbReference type="EMBL" id="CP086362">
    <property type="protein sequence ID" value="UNI23191.1"/>
    <property type="molecule type" value="Genomic_DNA"/>
</dbReference>
<dbReference type="PANTHER" id="PTHR43194">
    <property type="entry name" value="HYDROLASE ALPHA/BETA FOLD FAMILY"/>
    <property type="match status" value="1"/>
</dbReference>
<gene>
    <name evidence="2" type="ORF">JDV02_009025</name>
</gene>
<dbReference type="RefSeq" id="XP_047846672.1">
    <property type="nucleotide sequence ID" value="XM_047990663.1"/>
</dbReference>
<keyword evidence="3" id="KW-1185">Reference proteome</keyword>
<dbReference type="CDD" id="cd12809">
    <property type="entry name" value="Esterase_713_like-2"/>
    <property type="match status" value="1"/>
</dbReference>
<dbReference type="OrthoDB" id="9978720at2759"/>
<dbReference type="InterPro" id="IPR050228">
    <property type="entry name" value="Carboxylesterase_BioH"/>
</dbReference>
<dbReference type="GeneID" id="72070970"/>
<organism evidence="2 3">
    <name type="scientific">Purpureocillium takamizusanense</name>
    <dbReference type="NCBI Taxonomy" id="2060973"/>
    <lineage>
        <taxon>Eukaryota</taxon>
        <taxon>Fungi</taxon>
        <taxon>Dikarya</taxon>
        <taxon>Ascomycota</taxon>
        <taxon>Pezizomycotina</taxon>
        <taxon>Sordariomycetes</taxon>
        <taxon>Hypocreomycetidae</taxon>
        <taxon>Hypocreales</taxon>
        <taxon>Ophiocordycipitaceae</taxon>
        <taxon>Purpureocillium</taxon>
    </lineage>
</organism>
<dbReference type="AlphaFoldDB" id="A0A9Q8QQU4"/>
<dbReference type="Pfam" id="PF12697">
    <property type="entry name" value="Abhydrolase_6"/>
    <property type="match status" value="1"/>
</dbReference>
<accession>A0A9Q8QQU4</accession>
<reference evidence="2" key="1">
    <citation type="submission" date="2021-11" db="EMBL/GenBank/DDBJ databases">
        <title>Purpureocillium_takamizusanense_genome.</title>
        <authorList>
            <person name="Nguyen N.-H."/>
        </authorList>
    </citation>
    <scope>NUCLEOTIDE SEQUENCE</scope>
    <source>
        <strain evidence="2">PT3</strain>
    </source>
</reference>
<dbReference type="KEGG" id="ptkz:JDV02_009025"/>
<dbReference type="PANTHER" id="PTHR43194:SF4">
    <property type="entry name" value="AB HYDROLASE-1 DOMAIN-CONTAINING PROTEIN"/>
    <property type="match status" value="1"/>
</dbReference>
<dbReference type="Gene3D" id="3.40.50.1820">
    <property type="entry name" value="alpha/beta hydrolase"/>
    <property type="match status" value="1"/>
</dbReference>
<name>A0A9Q8QQU4_9HYPO</name>
<proteinExistence type="predicted"/>
<dbReference type="InterPro" id="IPR029058">
    <property type="entry name" value="AB_hydrolase_fold"/>
</dbReference>
<evidence type="ECO:0000313" key="2">
    <source>
        <dbReference type="EMBL" id="UNI23191.1"/>
    </source>
</evidence>
<sequence>MVGLQTSYQTDTAMEAGAINDPQAPLGVDPQDLVNDAQTLFGSQTGFEDPQMFFNSQTGVNSSQMFVDPAAPSQVFSDASVSFATNTQGDFNFQPSTAINIGDFGIDSQGQGLMEIFNDLTNPQAGGGYENNAIFSGGISNSVNANNNAAFSAGGLDSVNDSNTAAFSEDGITVVGNNNNAAFAVDYMNMIETSNNDALSGDGITVVGNNNAAFAAGEMNIVETGNHAAFSGDGFNTVVDAGNNNTIFLGNSSSNVDASNAVTASNTIASSDTVAASDAAGLPADATYGPADAALDPANNWPDCSLRGIMYGPFEQPEEGALFSRVTFFVPATLRNTTAETPETGSQIHGQMYVEELQPVLNIQRHPIVLIHGDFHTGQIWSTKPDGKAGWASYFVYQGFQVYVVDLPGCGRSPYSCTVQPPVGGRPQTLDASVVERDLTAPAKQAFEAWPTARYHDKWPGDGVRGDAIFDNYHASLVTLTLKRHDRQSFAQDALYNLLQRIGKVVLVGEGTGATAAWLAADLCPHLVAGIVAIEPAGPPGGTAVRMGSDGQRRYSSLMTYDASLRPYGVADVPMTFEPPLGGGVGGDTPDAHGNGMLEFRPRNFSGTYGGGQARTCLVQRAGVESYDGHGGNASVFLARQLVNLRQVPHAVLTAHASSHSTYDWATVEFLRQAGVDVLHLRLEDYYIYGNGHLMFLEMNSDRVASLIMSWVDAYADHRAAVDEAAAATEEPVL</sequence>
<protein>
    <recommendedName>
        <fullName evidence="1">AB hydrolase-1 domain-containing protein</fullName>
    </recommendedName>
</protein>